<dbReference type="GeneID" id="20524954"/>
<feature type="compositionally biased region" description="Low complexity" evidence="1">
    <location>
        <begin position="1"/>
        <end position="24"/>
    </location>
</feature>
<evidence type="ECO:0000313" key="3">
    <source>
        <dbReference type="Proteomes" id="UP000030693"/>
    </source>
</evidence>
<dbReference type="Proteomes" id="UP000030693">
    <property type="component" value="Unassembled WGS sequence"/>
</dbReference>
<evidence type="ECO:0000313" key="2">
    <source>
        <dbReference type="EMBL" id="KCV72648.1"/>
    </source>
</evidence>
<feature type="compositionally biased region" description="Low complexity" evidence="1">
    <location>
        <begin position="55"/>
        <end position="64"/>
    </location>
</feature>
<feature type="compositionally biased region" description="Basic and acidic residues" evidence="1">
    <location>
        <begin position="80"/>
        <end position="98"/>
    </location>
</feature>
<proteinExistence type="predicted"/>
<feature type="compositionally biased region" description="Low complexity" evidence="1">
    <location>
        <begin position="105"/>
        <end position="119"/>
    </location>
</feature>
<feature type="region of interest" description="Disordered" evidence="1">
    <location>
        <begin position="1"/>
        <end position="119"/>
    </location>
</feature>
<feature type="compositionally biased region" description="Polar residues" evidence="1">
    <location>
        <begin position="65"/>
        <end position="77"/>
    </location>
</feature>
<organism evidence="2">
    <name type="scientific">Fonticula alba</name>
    <name type="common">Slime mold</name>
    <dbReference type="NCBI Taxonomy" id="691883"/>
    <lineage>
        <taxon>Eukaryota</taxon>
        <taxon>Rotosphaerida</taxon>
        <taxon>Fonticulaceae</taxon>
        <taxon>Fonticula</taxon>
    </lineage>
</organism>
<protein>
    <submittedName>
        <fullName evidence="2">Uncharacterized protein</fullName>
    </submittedName>
</protein>
<dbReference type="AlphaFoldDB" id="A0A058ZFD9"/>
<evidence type="ECO:0000256" key="1">
    <source>
        <dbReference type="SAM" id="MobiDB-lite"/>
    </source>
</evidence>
<keyword evidence="3" id="KW-1185">Reference proteome</keyword>
<feature type="region of interest" description="Disordered" evidence="1">
    <location>
        <begin position="768"/>
        <end position="863"/>
    </location>
</feature>
<accession>A0A058ZFD9</accession>
<sequence>MSSGYSGRPGRGPASSGPNAASRSHVTHSRHSRSTYSSRPSHTRPNLPKKPDAVQAAATSSTQQPGESTGSKDSNARPQGRGEKNSRTHDGPPEDTATRPRRARGSAGSSATTAQQAAPRELHRMQLEQMTPEKASGTLLAPYISLSVLAHHMRLPSEASAKLDLMAAAEAGGTFSMNHMSLVPMEPVTSPEVVDLHQRALRLFVSQLQEVVCSRWAEFWSSIAYAPAVTAHLHAYLLLGPHPSSADAFLVDFTKHSPVPDPVARLAETHQRLVFAAFCRAASTIEGSRHLTPDDYESLLDQSNIYTMDAVLRACRAFSANAPGPMGDVLRSALAHSRSFREVQQMISESQQLEARIERLTGTGQVLCQQMADEETDAPDMASDLLRTLRALHDELASLEQFLHCMGSILPAGGLPGSAERLMTRWLGPDLASGPLVRVYFRLLPELFHMLGQSFTEEDFAGDGTRAARPIDLIHQVAILLEARLISLFEGLLDAFIVRRLIHPETGSITPSQLKTVTNFLVLVSKQDHAYPPRYDLIECIDNAIGVSAALFNFKSSAAFDEGLFADILSRYFETFTAEKHQILEAFASAGSTAGGEDVADGADIDPPLGMDRALFDLMRSPVKEDEHQAIGMVADILPGQFGDGFLLLALRSLGGNVELLCSRLLEGQSHFPALGDTVASFTLEEMREILRPAARPVSIHQARGTVWGAPEITTNVTVLRQAGGTGQSSKSGMISTDDRRAAIESTRLLLSTYEDDYDDTYELVQENLSQFDRSRDGPDQDSRAEGGRTTGATGAGSRPDARPAPTLVRPNRTPADKAAPEARPSSSSSSTPSPATNARRSAQSKKAVQQQRKNLALKKITQ</sequence>
<dbReference type="EMBL" id="KB932201">
    <property type="protein sequence ID" value="KCV72648.1"/>
    <property type="molecule type" value="Genomic_DNA"/>
</dbReference>
<feature type="compositionally biased region" description="Low complexity" evidence="1">
    <location>
        <begin position="34"/>
        <end position="44"/>
    </location>
</feature>
<feature type="compositionally biased region" description="Basic and acidic residues" evidence="1">
    <location>
        <begin position="773"/>
        <end position="787"/>
    </location>
</feature>
<dbReference type="RefSeq" id="XP_009492349.1">
    <property type="nucleotide sequence ID" value="XM_009494074.1"/>
</dbReference>
<name>A0A058ZFD9_FONAL</name>
<reference evidence="2" key="1">
    <citation type="submission" date="2013-04" db="EMBL/GenBank/DDBJ databases">
        <title>The Genome Sequence of Fonticula alba ATCC 38817.</title>
        <authorList>
            <consortium name="The Broad Institute Genomics Platform"/>
            <person name="Russ C."/>
            <person name="Cuomo C."/>
            <person name="Burger G."/>
            <person name="Gray M.W."/>
            <person name="Holland P.W.H."/>
            <person name="King N."/>
            <person name="Lang F.B.F."/>
            <person name="Roger A.J."/>
            <person name="Ruiz-Trillo I."/>
            <person name="Brown M."/>
            <person name="Walker B."/>
            <person name="Young S."/>
            <person name="Zeng Q."/>
            <person name="Gargeya S."/>
            <person name="Fitzgerald M."/>
            <person name="Haas B."/>
            <person name="Abouelleil A."/>
            <person name="Allen A.W."/>
            <person name="Alvarado L."/>
            <person name="Arachchi H.M."/>
            <person name="Berlin A.M."/>
            <person name="Chapman S.B."/>
            <person name="Gainer-Dewar J."/>
            <person name="Goldberg J."/>
            <person name="Griggs A."/>
            <person name="Gujja S."/>
            <person name="Hansen M."/>
            <person name="Howarth C."/>
            <person name="Imamovic A."/>
            <person name="Ireland A."/>
            <person name="Larimer J."/>
            <person name="McCowan C."/>
            <person name="Murphy C."/>
            <person name="Pearson M."/>
            <person name="Poon T.W."/>
            <person name="Priest M."/>
            <person name="Roberts A."/>
            <person name="Saif S."/>
            <person name="Shea T."/>
            <person name="Sisk P."/>
            <person name="Sykes S."/>
            <person name="Wortman J."/>
            <person name="Nusbaum C."/>
            <person name="Birren B."/>
        </authorList>
    </citation>
    <scope>NUCLEOTIDE SEQUENCE [LARGE SCALE GENOMIC DNA]</scope>
    <source>
        <strain evidence="2">ATCC 38817</strain>
    </source>
</reference>
<feature type="compositionally biased region" description="Polar residues" evidence="1">
    <location>
        <begin position="837"/>
        <end position="854"/>
    </location>
</feature>
<gene>
    <name evidence="2" type="ORF">H696_00229</name>
</gene>
<feature type="compositionally biased region" description="Low complexity" evidence="1">
    <location>
        <begin position="822"/>
        <end position="836"/>
    </location>
</feature>